<dbReference type="Proteomes" id="UP000603640">
    <property type="component" value="Unassembled WGS sequence"/>
</dbReference>
<evidence type="ECO:0000313" key="2">
    <source>
        <dbReference type="EMBL" id="MBC5992552.1"/>
    </source>
</evidence>
<dbReference type="EMBL" id="JACRVF010000001">
    <property type="protein sequence ID" value="MBC5992552.1"/>
    <property type="molecule type" value="Genomic_DNA"/>
</dbReference>
<accession>A0A923N804</accession>
<feature type="transmembrane region" description="Helical" evidence="1">
    <location>
        <begin position="55"/>
        <end position="73"/>
    </location>
</feature>
<comment type="caution">
    <text evidence="2">The sequence shown here is derived from an EMBL/GenBank/DDBJ whole genome shotgun (WGS) entry which is preliminary data.</text>
</comment>
<proteinExistence type="predicted"/>
<reference evidence="2" key="1">
    <citation type="submission" date="2020-08" db="EMBL/GenBank/DDBJ databases">
        <title>Pontibacter sp. SD6 16S ribosomal RNA gene Genome sequencing and assembly.</title>
        <authorList>
            <person name="Kang M."/>
        </authorList>
    </citation>
    <scope>NUCLEOTIDE SEQUENCE</scope>
    <source>
        <strain evidence="2">SD6</strain>
    </source>
</reference>
<keyword evidence="1" id="KW-0812">Transmembrane</keyword>
<dbReference type="AlphaFoldDB" id="A0A923N804"/>
<organism evidence="2 3">
    <name type="scientific">Pontibacter cellulosilyticus</name>
    <dbReference type="NCBI Taxonomy" id="1720253"/>
    <lineage>
        <taxon>Bacteria</taxon>
        <taxon>Pseudomonadati</taxon>
        <taxon>Bacteroidota</taxon>
        <taxon>Cytophagia</taxon>
        <taxon>Cytophagales</taxon>
        <taxon>Hymenobacteraceae</taxon>
        <taxon>Pontibacter</taxon>
    </lineage>
</organism>
<evidence type="ECO:0000256" key="1">
    <source>
        <dbReference type="SAM" id="Phobius"/>
    </source>
</evidence>
<evidence type="ECO:0000313" key="3">
    <source>
        <dbReference type="Proteomes" id="UP000603640"/>
    </source>
</evidence>
<keyword evidence="3" id="KW-1185">Reference proteome</keyword>
<name>A0A923N804_9BACT</name>
<protein>
    <submittedName>
        <fullName evidence="2">Uncharacterized protein</fullName>
    </submittedName>
</protein>
<keyword evidence="1" id="KW-1133">Transmembrane helix</keyword>
<sequence length="144" mass="16885">MKEDFKLDNLPKHNIYQVPEQYFDRLPMRVMERTAGAERQVPAWQQSLWAPLRTAIAPLVLLLVFVGAFIVTLQQQKQDEQYALQPLAEEEILDYLSYNEDLETADFAELSSMSKQDFTEDFLNISSVAAEEELEYYHIRHIQE</sequence>
<keyword evidence="1" id="KW-0472">Membrane</keyword>
<gene>
    <name evidence="2" type="ORF">H8S84_06865</name>
</gene>